<protein>
    <submittedName>
        <fullName evidence="2">Uncharacterized protein</fullName>
    </submittedName>
</protein>
<evidence type="ECO:0000313" key="3">
    <source>
        <dbReference type="Proteomes" id="UP000624709"/>
    </source>
</evidence>
<keyword evidence="3" id="KW-1185">Reference proteome</keyword>
<gene>
    <name evidence="2" type="ORF">Apa02nite_001720</name>
</gene>
<accession>A0ABQ4B053</accession>
<feature type="compositionally biased region" description="Low complexity" evidence="1">
    <location>
        <begin position="55"/>
        <end position="76"/>
    </location>
</feature>
<sequence>MIVSLGMNGSTTSTIAAASTTTSTQRPLVSSSTYCDIGTSPAVPRFAAASSPGVTSTHTPDITHTTPAPATHPQSPDSTTAGPRHPHGNTEQPTTAPGPAKLAQLAQPAMLAQLAQTAVLAQLAQTAVLAQTAQTAVMGPP</sequence>
<proteinExistence type="predicted"/>
<comment type="caution">
    <text evidence="2">The sequence shown here is derived from an EMBL/GenBank/DDBJ whole genome shotgun (WGS) entry which is preliminary data.</text>
</comment>
<evidence type="ECO:0000256" key="1">
    <source>
        <dbReference type="SAM" id="MobiDB-lite"/>
    </source>
</evidence>
<organism evidence="2 3">
    <name type="scientific">Actinoplanes palleronii</name>
    <dbReference type="NCBI Taxonomy" id="113570"/>
    <lineage>
        <taxon>Bacteria</taxon>
        <taxon>Bacillati</taxon>
        <taxon>Actinomycetota</taxon>
        <taxon>Actinomycetes</taxon>
        <taxon>Micromonosporales</taxon>
        <taxon>Micromonosporaceae</taxon>
        <taxon>Actinoplanes</taxon>
    </lineage>
</organism>
<reference evidence="2 3" key="1">
    <citation type="submission" date="2021-01" db="EMBL/GenBank/DDBJ databases">
        <title>Whole genome shotgun sequence of Actinoplanes palleronii NBRC 14916.</title>
        <authorList>
            <person name="Komaki H."/>
            <person name="Tamura T."/>
        </authorList>
    </citation>
    <scope>NUCLEOTIDE SEQUENCE [LARGE SCALE GENOMIC DNA]</scope>
    <source>
        <strain evidence="2 3">NBRC 14916</strain>
    </source>
</reference>
<evidence type="ECO:0000313" key="2">
    <source>
        <dbReference type="EMBL" id="GIE64064.1"/>
    </source>
</evidence>
<dbReference type="EMBL" id="BOMS01000004">
    <property type="protein sequence ID" value="GIE64064.1"/>
    <property type="molecule type" value="Genomic_DNA"/>
</dbReference>
<name>A0ABQ4B053_9ACTN</name>
<dbReference type="Proteomes" id="UP000624709">
    <property type="component" value="Unassembled WGS sequence"/>
</dbReference>
<feature type="region of interest" description="Disordered" evidence="1">
    <location>
        <begin position="45"/>
        <end position="103"/>
    </location>
</feature>